<sequence length="151" mass="15455">MEDLRAGIAMTMAAARRAPFLRWPAPGWAVGEGDLPGGFLGGGSGIVAAASVGETALSARPAAFVDAGDRRPGPCGRRGRRRVQLKGGRRCLLAGARRSDLLFPPSLSPSPQICNVGFVPVSDGWGAGVAGWGREKSSVFDHSGGDAFGAP</sequence>
<dbReference type="EMBL" id="JAUUTY010000006">
    <property type="protein sequence ID" value="KAK1617873.1"/>
    <property type="molecule type" value="Genomic_DNA"/>
</dbReference>
<protein>
    <submittedName>
        <fullName evidence="1">Uncharacterized protein</fullName>
    </submittedName>
</protein>
<reference evidence="1" key="1">
    <citation type="submission" date="2023-07" db="EMBL/GenBank/DDBJ databases">
        <title>A chromosome-level genome assembly of Lolium multiflorum.</title>
        <authorList>
            <person name="Chen Y."/>
            <person name="Copetti D."/>
            <person name="Kolliker R."/>
            <person name="Studer B."/>
        </authorList>
    </citation>
    <scope>NUCLEOTIDE SEQUENCE</scope>
    <source>
        <strain evidence="1">02402/16</strain>
        <tissue evidence="1">Leaf</tissue>
    </source>
</reference>
<gene>
    <name evidence="1" type="ORF">QYE76_023390</name>
</gene>
<dbReference type="AlphaFoldDB" id="A0AAD8RA56"/>
<dbReference type="Proteomes" id="UP001231189">
    <property type="component" value="Unassembled WGS sequence"/>
</dbReference>
<evidence type="ECO:0000313" key="1">
    <source>
        <dbReference type="EMBL" id="KAK1617873.1"/>
    </source>
</evidence>
<name>A0AAD8RA56_LOLMU</name>
<organism evidence="1 2">
    <name type="scientific">Lolium multiflorum</name>
    <name type="common">Italian ryegrass</name>
    <name type="synonym">Lolium perenne subsp. multiflorum</name>
    <dbReference type="NCBI Taxonomy" id="4521"/>
    <lineage>
        <taxon>Eukaryota</taxon>
        <taxon>Viridiplantae</taxon>
        <taxon>Streptophyta</taxon>
        <taxon>Embryophyta</taxon>
        <taxon>Tracheophyta</taxon>
        <taxon>Spermatophyta</taxon>
        <taxon>Magnoliopsida</taxon>
        <taxon>Liliopsida</taxon>
        <taxon>Poales</taxon>
        <taxon>Poaceae</taxon>
        <taxon>BOP clade</taxon>
        <taxon>Pooideae</taxon>
        <taxon>Poodae</taxon>
        <taxon>Poeae</taxon>
        <taxon>Poeae Chloroplast Group 2 (Poeae type)</taxon>
        <taxon>Loliodinae</taxon>
        <taxon>Loliinae</taxon>
        <taxon>Lolium</taxon>
    </lineage>
</organism>
<proteinExistence type="predicted"/>
<comment type="caution">
    <text evidence="1">The sequence shown here is derived from an EMBL/GenBank/DDBJ whole genome shotgun (WGS) entry which is preliminary data.</text>
</comment>
<evidence type="ECO:0000313" key="2">
    <source>
        <dbReference type="Proteomes" id="UP001231189"/>
    </source>
</evidence>
<keyword evidence="2" id="KW-1185">Reference proteome</keyword>
<accession>A0AAD8RA56</accession>